<evidence type="ECO:0000256" key="4">
    <source>
        <dbReference type="SAM" id="MobiDB-lite"/>
    </source>
</evidence>
<dbReference type="InterPro" id="IPR006944">
    <property type="entry name" value="Phage/GTA_portal"/>
</dbReference>
<organism evidence="5">
    <name type="scientific">Siphoviridae sp. ctgu013</name>
    <dbReference type="NCBI Taxonomy" id="2826421"/>
    <lineage>
        <taxon>Viruses</taxon>
        <taxon>Duplodnaviria</taxon>
        <taxon>Heunggongvirae</taxon>
        <taxon>Uroviricota</taxon>
        <taxon>Caudoviricetes</taxon>
    </lineage>
</organism>
<keyword evidence="1" id="KW-1188">Viral release from host cell</keyword>
<accession>A0A8S5NGM9</accession>
<dbReference type="NCBIfam" id="TIGR01537">
    <property type="entry name" value="portal_HK97"/>
    <property type="match status" value="1"/>
</dbReference>
<dbReference type="InterPro" id="IPR006427">
    <property type="entry name" value="Portal_HK97"/>
</dbReference>
<evidence type="ECO:0000256" key="2">
    <source>
        <dbReference type="ARBA" id="ARBA00023009"/>
    </source>
</evidence>
<sequence length="412" mass="45150">MFDRIKAYFNGFAANRKRDGPRTSVIPIGRGRRVTVDANGDAVYSTCIETLARQIAQTRWGLYGKDHQEITRLMAGFEEVLNLQPYPGINAYSFWEYMEKQRLGCGNAFAYICCDALGALTALVPLDAARVRMYWDDANILDGARRIVYEYTDPVTSRTYTILPEEMLHVKAYSANGLVGRSALEVIRSTLDGNAEVESALRTSVENGFSGTIVLSYTSDLSVSKQKVLQKQVKELLSNTDSTILPLPAGMSASNISNNIKDYFDTLKTINTQEISSFFGIPLFMLNVVGGAGTATFSTTQMTSFYNNTIAPIVNQYALELTIKLLTRRQRQKGFRFDICNNVFDFLDAGAKASVLCAYTGAGILTPNEARISLSYPESDDPAADKLSQRGGTGLLGDSATNEGGEGKTDDS</sequence>
<keyword evidence="1" id="KW-0118">Viral capsid assembly</keyword>
<keyword evidence="3" id="KW-0231">Viral genome packaging</keyword>
<dbReference type="EMBL" id="BK015171">
    <property type="protein sequence ID" value="DAD93989.1"/>
    <property type="molecule type" value="Genomic_DNA"/>
</dbReference>
<feature type="region of interest" description="Disordered" evidence="4">
    <location>
        <begin position="375"/>
        <end position="412"/>
    </location>
</feature>
<dbReference type="Pfam" id="PF04860">
    <property type="entry name" value="Phage_portal"/>
    <property type="match status" value="1"/>
</dbReference>
<evidence type="ECO:0000256" key="1">
    <source>
        <dbReference type="ARBA" id="ARBA00022950"/>
    </source>
</evidence>
<proteinExistence type="predicted"/>
<name>A0A8S5NGM9_9CAUD</name>
<reference evidence="5" key="1">
    <citation type="journal article" date="2021" name="Proc. Natl. Acad. Sci. U.S.A.">
        <title>A Catalog of Tens of Thousands of Viruses from Human Metagenomes Reveals Hidden Associations with Chronic Diseases.</title>
        <authorList>
            <person name="Tisza M.J."/>
            <person name="Buck C.B."/>
        </authorList>
    </citation>
    <scope>NUCLEOTIDE SEQUENCE</scope>
    <source>
        <strain evidence="5">Ctgu013</strain>
    </source>
</reference>
<protein>
    <submittedName>
        <fullName evidence="5">Portal protein</fullName>
    </submittedName>
</protein>
<keyword evidence="2" id="KW-1162">Viral penetration into host cytoplasm</keyword>
<keyword evidence="2" id="KW-1171">Viral genome ejection through host cell envelope</keyword>
<keyword evidence="2" id="KW-1160">Virus entry into host cell</keyword>
<evidence type="ECO:0000313" key="5">
    <source>
        <dbReference type="EMBL" id="DAD93989.1"/>
    </source>
</evidence>
<evidence type="ECO:0000256" key="3">
    <source>
        <dbReference type="ARBA" id="ARBA00023219"/>
    </source>
</evidence>